<feature type="compositionally biased region" description="Basic and acidic residues" evidence="2">
    <location>
        <begin position="287"/>
        <end position="302"/>
    </location>
</feature>
<dbReference type="InterPro" id="IPR006439">
    <property type="entry name" value="HAD-SF_hydro_IA"/>
</dbReference>
<evidence type="ECO:0000256" key="2">
    <source>
        <dbReference type="SAM" id="MobiDB-lite"/>
    </source>
</evidence>
<dbReference type="SUPFAM" id="SSF56784">
    <property type="entry name" value="HAD-like"/>
    <property type="match status" value="1"/>
</dbReference>
<dbReference type="Gene3D" id="1.10.150.240">
    <property type="entry name" value="Putative phosphatase, domain 2"/>
    <property type="match status" value="1"/>
</dbReference>
<dbReference type="AlphaFoldDB" id="A0AA38JIQ5"/>
<dbReference type="EMBL" id="JANVFO010000031">
    <property type="protein sequence ID" value="KAJ3731405.1"/>
    <property type="molecule type" value="Genomic_DNA"/>
</dbReference>
<dbReference type="InterPro" id="IPR023198">
    <property type="entry name" value="PGP-like_dom2"/>
</dbReference>
<comment type="caution">
    <text evidence="4">The sequence shown here is derived from an EMBL/GenBank/DDBJ whole genome shotgun (WGS) entry which is preliminary data.</text>
</comment>
<dbReference type="InterPro" id="IPR023214">
    <property type="entry name" value="HAD_sf"/>
</dbReference>
<organism evidence="4 5">
    <name type="scientific">Lentinula guzmanii</name>
    <dbReference type="NCBI Taxonomy" id="2804957"/>
    <lineage>
        <taxon>Eukaryota</taxon>
        <taxon>Fungi</taxon>
        <taxon>Dikarya</taxon>
        <taxon>Basidiomycota</taxon>
        <taxon>Agaricomycotina</taxon>
        <taxon>Agaricomycetes</taxon>
        <taxon>Agaricomycetidae</taxon>
        <taxon>Agaricales</taxon>
        <taxon>Marasmiineae</taxon>
        <taxon>Omphalotaceae</taxon>
        <taxon>Lentinula</taxon>
    </lineage>
</organism>
<evidence type="ECO:0000313" key="5">
    <source>
        <dbReference type="Proteomes" id="UP001176059"/>
    </source>
</evidence>
<evidence type="ECO:0000256" key="3">
    <source>
        <dbReference type="SAM" id="SignalP"/>
    </source>
</evidence>
<feature type="chain" id="PRO_5041358870" evidence="3">
    <location>
        <begin position="27"/>
        <end position="324"/>
    </location>
</feature>
<dbReference type="PANTHER" id="PTHR43316:SF3">
    <property type="entry name" value="HALOACID DEHALOGENASE, TYPE II (AFU_ORTHOLOGUE AFUA_2G07750)-RELATED"/>
    <property type="match status" value="1"/>
</dbReference>
<dbReference type="Gene3D" id="3.40.50.1000">
    <property type="entry name" value="HAD superfamily/HAD-like"/>
    <property type="match status" value="1"/>
</dbReference>
<dbReference type="PANTHER" id="PTHR43316">
    <property type="entry name" value="HYDROLASE, HALOACID DELAHOGENASE-RELATED"/>
    <property type="match status" value="1"/>
</dbReference>
<feature type="region of interest" description="Disordered" evidence="2">
    <location>
        <begin position="280"/>
        <end position="302"/>
    </location>
</feature>
<accession>A0AA38JIQ5</accession>
<evidence type="ECO:0000313" key="4">
    <source>
        <dbReference type="EMBL" id="KAJ3731405.1"/>
    </source>
</evidence>
<keyword evidence="1" id="KW-0378">Hydrolase</keyword>
<protein>
    <submittedName>
        <fullName evidence="4">HAD-like domain-containing protein</fullName>
    </submittedName>
</protein>
<reference evidence="4" key="1">
    <citation type="submission" date="2022-08" db="EMBL/GenBank/DDBJ databases">
        <authorList>
            <consortium name="DOE Joint Genome Institute"/>
            <person name="Min B."/>
            <person name="Sierra-Patev S."/>
            <person name="Naranjo-Ortiz M."/>
            <person name="Looney B."/>
            <person name="Konkel Z."/>
            <person name="Slot J.C."/>
            <person name="Sakamoto Y."/>
            <person name="Steenwyk J.L."/>
            <person name="Rokas A."/>
            <person name="Carro J."/>
            <person name="Camarero S."/>
            <person name="Ferreira P."/>
            <person name="Molpeceres G."/>
            <person name="Ruiz-duenas F.J."/>
            <person name="Serrano A."/>
            <person name="Henrissat B."/>
            <person name="Drula E."/>
            <person name="Hughes K.W."/>
            <person name="Mata J.L."/>
            <person name="Ishikawa N.K."/>
            <person name="Vargas-Isla R."/>
            <person name="Ushijima S."/>
            <person name="Smith C.A."/>
            <person name="Ahrendt S."/>
            <person name="Andreopoulos W."/>
            <person name="He G."/>
            <person name="LaButti K."/>
            <person name="Lipzen A."/>
            <person name="Ng V."/>
            <person name="Riley R."/>
            <person name="Sandor L."/>
            <person name="Barry K."/>
            <person name="Martinez A.T."/>
            <person name="Xiao Y."/>
            <person name="Gibbons J.G."/>
            <person name="Terashima K."/>
            <person name="Hibbett D.S."/>
            <person name="Grigoriev I.V."/>
        </authorList>
    </citation>
    <scope>NUCLEOTIDE SEQUENCE</scope>
    <source>
        <strain evidence="4">ET3784</strain>
    </source>
</reference>
<dbReference type="InterPro" id="IPR051540">
    <property type="entry name" value="S-2-haloacid_dehalogenase"/>
</dbReference>
<gene>
    <name evidence="4" type="ORF">DFJ43DRAFT_1080027</name>
</gene>
<dbReference type="Pfam" id="PF00702">
    <property type="entry name" value="Hydrolase"/>
    <property type="match status" value="1"/>
</dbReference>
<dbReference type="GO" id="GO:0016791">
    <property type="term" value="F:phosphatase activity"/>
    <property type="evidence" value="ECO:0007669"/>
    <property type="project" value="UniProtKB-ARBA"/>
</dbReference>
<name>A0AA38JIQ5_9AGAR</name>
<dbReference type="PRINTS" id="PR00413">
    <property type="entry name" value="HADHALOGNASE"/>
</dbReference>
<evidence type="ECO:0000256" key="1">
    <source>
        <dbReference type="ARBA" id="ARBA00022801"/>
    </source>
</evidence>
<keyword evidence="3" id="KW-0732">Signal</keyword>
<sequence length="324" mass="36394">MAKHLAASRQLLSLRLSWILPSPLKAVAMSASQFTDIEVMTGQGQVPEASEFNNEVLNGVEVLIFDVFGTVVDWRGSVTRELEQLGRRYGLSDTTQNWIEFADEWRKGYMENTRRIAQGGEGSLNVDVMHREILDKMLSSRWSHVGDVLNEEARVNLNSVWHRLDGWPDTLPGLQALKTKYVNDGHNLLEAKPIILATLSNGNMRLLVDMAKHAQLPWDVIFSSALFGSFKPNPKTYLSALSHLSISSTPHKAAMVAAHLFDLQAAKGVGMRTIYVRRPREDEDLSEKERRKEGGREEVKSKAEGGVVDVVVEDFMKLARLFRP</sequence>
<dbReference type="Proteomes" id="UP001176059">
    <property type="component" value="Unassembled WGS sequence"/>
</dbReference>
<keyword evidence="5" id="KW-1185">Reference proteome</keyword>
<reference evidence="4" key="2">
    <citation type="journal article" date="2023" name="Proc. Natl. Acad. Sci. U.S.A.">
        <title>A global phylogenomic analysis of the shiitake genus Lentinula.</title>
        <authorList>
            <person name="Sierra-Patev S."/>
            <person name="Min B."/>
            <person name="Naranjo-Ortiz M."/>
            <person name="Looney B."/>
            <person name="Konkel Z."/>
            <person name="Slot J.C."/>
            <person name="Sakamoto Y."/>
            <person name="Steenwyk J.L."/>
            <person name="Rokas A."/>
            <person name="Carro J."/>
            <person name="Camarero S."/>
            <person name="Ferreira P."/>
            <person name="Molpeceres G."/>
            <person name="Ruiz-Duenas F.J."/>
            <person name="Serrano A."/>
            <person name="Henrissat B."/>
            <person name="Drula E."/>
            <person name="Hughes K.W."/>
            <person name="Mata J.L."/>
            <person name="Ishikawa N.K."/>
            <person name="Vargas-Isla R."/>
            <person name="Ushijima S."/>
            <person name="Smith C.A."/>
            <person name="Donoghue J."/>
            <person name="Ahrendt S."/>
            <person name="Andreopoulos W."/>
            <person name="He G."/>
            <person name="LaButti K."/>
            <person name="Lipzen A."/>
            <person name="Ng V."/>
            <person name="Riley R."/>
            <person name="Sandor L."/>
            <person name="Barry K."/>
            <person name="Martinez A.T."/>
            <person name="Xiao Y."/>
            <person name="Gibbons J.G."/>
            <person name="Terashima K."/>
            <person name="Grigoriev I.V."/>
            <person name="Hibbett D."/>
        </authorList>
    </citation>
    <scope>NUCLEOTIDE SEQUENCE</scope>
    <source>
        <strain evidence="4">ET3784</strain>
    </source>
</reference>
<dbReference type="InterPro" id="IPR036412">
    <property type="entry name" value="HAD-like_sf"/>
</dbReference>
<proteinExistence type="predicted"/>
<feature type="signal peptide" evidence="3">
    <location>
        <begin position="1"/>
        <end position="26"/>
    </location>
</feature>